<dbReference type="PANTHER" id="PTHR42681:SF1">
    <property type="entry name" value="MALONYL-COA-ACYL CARRIER PROTEIN TRANSACYLASE, MITOCHONDRIAL"/>
    <property type="match status" value="1"/>
</dbReference>
<dbReference type="InterPro" id="IPR016035">
    <property type="entry name" value="Acyl_Trfase/lysoPLipase"/>
</dbReference>
<dbReference type="GO" id="GO:0006633">
    <property type="term" value="P:fatty acid biosynthetic process"/>
    <property type="evidence" value="ECO:0007669"/>
    <property type="project" value="TreeGrafter"/>
</dbReference>
<dbReference type="SUPFAM" id="SSF55048">
    <property type="entry name" value="Probable ACP-binding domain of malonyl-CoA ACP transacylase"/>
    <property type="match status" value="1"/>
</dbReference>
<dbReference type="Gene3D" id="3.30.70.250">
    <property type="entry name" value="Malonyl-CoA ACP transacylase, ACP-binding"/>
    <property type="match status" value="1"/>
</dbReference>
<sequence>MRIGLLLSGQGAQKAGMGRDLYEQNAAYRAVVDQASDLIGYDFQQEILENDEKLAQTQYAQMAIYTMSMGIYAALDDQIKEQVVGAVGLSLGEYTALAIAGVLTFEQGFKILQDRGRFMQVASDATDSKMLVILDKDQDRILSLIHQAQLAGATIYPANFNTPKQLVIAGLAEDIDQFAENLQQEDIKVVPLAVSGAFHTPFMDSAAAELTPRLANEAMAPMNVPVYSNTTGAIFDDVKATLTTQIVSPTHFSDALLAMQAQGLDATLELGPDKTLTKFAKQILDKHVDRYTINDLASFQTVTDEIVGEENNGFKE</sequence>
<evidence type="ECO:0000256" key="1">
    <source>
        <dbReference type="ARBA" id="ARBA00022679"/>
    </source>
</evidence>
<comment type="similarity">
    <text evidence="4">Belongs to the fabD family.</text>
</comment>
<evidence type="ECO:0000256" key="5">
    <source>
        <dbReference type="PIRSR" id="PIRSR000446-1"/>
    </source>
</evidence>
<dbReference type="InterPro" id="IPR024925">
    <property type="entry name" value="Malonyl_CoA-ACP_transAc"/>
</dbReference>
<keyword evidence="2 4" id="KW-0012">Acyltransferase</keyword>
<evidence type="ECO:0000313" key="7">
    <source>
        <dbReference type="EMBL" id="SUP61108.1"/>
    </source>
</evidence>
<dbReference type="GO" id="GO:0004314">
    <property type="term" value="F:[acyl-carrier-protein] S-malonyltransferase activity"/>
    <property type="evidence" value="ECO:0007669"/>
    <property type="project" value="UniProtKB-EC"/>
</dbReference>
<protein>
    <recommendedName>
        <fullName evidence="4">Malonyl CoA-acyl carrier protein transacylase</fullName>
        <ecNumber evidence="4">2.3.1.39</ecNumber>
    </recommendedName>
</protein>
<feature type="active site" evidence="5">
    <location>
        <position position="199"/>
    </location>
</feature>
<gene>
    <name evidence="7" type="primary">fabD</name>
    <name evidence="7" type="ORF">NCTC13645_02240</name>
</gene>
<evidence type="ECO:0000313" key="8">
    <source>
        <dbReference type="Proteomes" id="UP000254621"/>
    </source>
</evidence>
<proteinExistence type="inferred from homology"/>
<organism evidence="7 8">
    <name type="scientific">Weissella viridescens</name>
    <name type="common">Lactobacillus viridescens</name>
    <dbReference type="NCBI Taxonomy" id="1629"/>
    <lineage>
        <taxon>Bacteria</taxon>
        <taxon>Bacillati</taxon>
        <taxon>Bacillota</taxon>
        <taxon>Bacilli</taxon>
        <taxon>Lactobacillales</taxon>
        <taxon>Lactobacillaceae</taxon>
        <taxon>Weissella</taxon>
    </lineage>
</organism>
<dbReference type="GO" id="GO:0005829">
    <property type="term" value="C:cytosol"/>
    <property type="evidence" value="ECO:0007669"/>
    <property type="project" value="TreeGrafter"/>
</dbReference>
<dbReference type="EC" id="2.3.1.39" evidence="4"/>
<dbReference type="InterPro" id="IPR014043">
    <property type="entry name" value="Acyl_transferase_dom"/>
</dbReference>
<dbReference type="PIRSF" id="PIRSF000446">
    <property type="entry name" value="Mct"/>
    <property type="match status" value="1"/>
</dbReference>
<dbReference type="SMART" id="SM00827">
    <property type="entry name" value="PKS_AT"/>
    <property type="match status" value="1"/>
</dbReference>
<dbReference type="SUPFAM" id="SSF52151">
    <property type="entry name" value="FabD/lysophospholipase-like"/>
    <property type="match status" value="1"/>
</dbReference>
<evidence type="ECO:0000256" key="4">
    <source>
        <dbReference type="PIRNR" id="PIRNR000446"/>
    </source>
</evidence>
<feature type="active site" evidence="5">
    <location>
        <position position="90"/>
    </location>
</feature>
<evidence type="ECO:0000256" key="2">
    <source>
        <dbReference type="ARBA" id="ARBA00023315"/>
    </source>
</evidence>
<dbReference type="Gene3D" id="3.40.366.10">
    <property type="entry name" value="Malonyl-Coenzyme A Acyl Carrier Protein, domain 2"/>
    <property type="match status" value="1"/>
</dbReference>
<dbReference type="EMBL" id="UHIV01000006">
    <property type="protein sequence ID" value="SUP61108.1"/>
    <property type="molecule type" value="Genomic_DNA"/>
</dbReference>
<accession>A0A380P893</accession>
<feature type="domain" description="Malonyl-CoA:ACP transacylase (MAT)" evidence="6">
    <location>
        <begin position="6"/>
        <end position="299"/>
    </location>
</feature>
<reference evidence="7 8" key="1">
    <citation type="submission" date="2018-06" db="EMBL/GenBank/DDBJ databases">
        <authorList>
            <consortium name="Pathogen Informatics"/>
            <person name="Doyle S."/>
        </authorList>
    </citation>
    <scope>NUCLEOTIDE SEQUENCE [LARGE SCALE GENOMIC DNA]</scope>
    <source>
        <strain evidence="7 8">NCTC13645</strain>
    </source>
</reference>
<evidence type="ECO:0000259" key="6">
    <source>
        <dbReference type="SMART" id="SM00827"/>
    </source>
</evidence>
<dbReference type="InterPro" id="IPR050858">
    <property type="entry name" value="Mal-CoA-ACP_Trans/PKS_FabD"/>
</dbReference>
<dbReference type="PANTHER" id="PTHR42681">
    <property type="entry name" value="MALONYL-COA-ACYL CARRIER PROTEIN TRANSACYLASE, MITOCHONDRIAL"/>
    <property type="match status" value="1"/>
</dbReference>
<dbReference type="InterPro" id="IPR001227">
    <property type="entry name" value="Ac_transferase_dom_sf"/>
</dbReference>
<dbReference type="Proteomes" id="UP000254621">
    <property type="component" value="Unassembled WGS sequence"/>
</dbReference>
<dbReference type="InterPro" id="IPR016036">
    <property type="entry name" value="Malonyl_transacylase_ACP-bd"/>
</dbReference>
<dbReference type="STRING" id="1629.IV50_GL001114"/>
<evidence type="ECO:0000256" key="3">
    <source>
        <dbReference type="ARBA" id="ARBA00048462"/>
    </source>
</evidence>
<name>A0A380P893_WEIVI</name>
<comment type="catalytic activity">
    <reaction evidence="3 4">
        <text>holo-[ACP] + malonyl-CoA = malonyl-[ACP] + CoA</text>
        <dbReference type="Rhea" id="RHEA:41792"/>
        <dbReference type="Rhea" id="RHEA-COMP:9623"/>
        <dbReference type="Rhea" id="RHEA-COMP:9685"/>
        <dbReference type="ChEBI" id="CHEBI:57287"/>
        <dbReference type="ChEBI" id="CHEBI:57384"/>
        <dbReference type="ChEBI" id="CHEBI:64479"/>
        <dbReference type="ChEBI" id="CHEBI:78449"/>
        <dbReference type="EC" id="2.3.1.39"/>
    </reaction>
</comment>
<dbReference type="AlphaFoldDB" id="A0A380P893"/>
<dbReference type="Pfam" id="PF00698">
    <property type="entry name" value="Acyl_transf_1"/>
    <property type="match status" value="1"/>
</dbReference>
<keyword evidence="1 4" id="KW-0808">Transferase</keyword>